<organism evidence="8 9">
    <name type="scientific">Parabacteroides faecis</name>
    <dbReference type="NCBI Taxonomy" id="1217282"/>
    <lineage>
        <taxon>Bacteria</taxon>
        <taxon>Pseudomonadati</taxon>
        <taxon>Bacteroidota</taxon>
        <taxon>Bacteroidia</taxon>
        <taxon>Bacteroidales</taxon>
        <taxon>Tannerellaceae</taxon>
        <taxon>Parabacteroides</taxon>
    </lineage>
</organism>
<keyword evidence="6" id="KW-0998">Cell outer membrane</keyword>
<dbReference type="Gene3D" id="2.60.40.2090">
    <property type="match status" value="1"/>
</dbReference>
<comment type="similarity">
    <text evidence="2">Belongs to the bacteroidetes fimbrillin superfamily. FimB/Mfa2 family.</text>
</comment>
<evidence type="ECO:0000256" key="3">
    <source>
        <dbReference type="ARBA" id="ARBA00022729"/>
    </source>
</evidence>
<comment type="subcellular location">
    <subcellularLocation>
        <location evidence="1">Cell outer membrane</location>
    </subcellularLocation>
</comment>
<dbReference type="InterPro" id="IPR014941">
    <property type="entry name" value="FimB/Mfa2/Mfa3"/>
</dbReference>
<dbReference type="Pfam" id="PF08842">
    <property type="entry name" value="Mfa2"/>
    <property type="match status" value="1"/>
</dbReference>
<evidence type="ECO:0000313" key="8">
    <source>
        <dbReference type="EMBL" id="MBB4624518.1"/>
    </source>
</evidence>
<accession>A0ABR6KT06</accession>
<protein>
    <recommendedName>
        <fullName evidence="10">FimB/Mfa2 family fimbrial subunit</fullName>
    </recommendedName>
</protein>
<keyword evidence="3" id="KW-0732">Signal</keyword>
<gene>
    <name evidence="8" type="ORF">GGQ57_004449</name>
</gene>
<evidence type="ECO:0000256" key="4">
    <source>
        <dbReference type="ARBA" id="ARBA00023136"/>
    </source>
</evidence>
<dbReference type="PROSITE" id="PS51257">
    <property type="entry name" value="PROKAR_LIPOPROTEIN"/>
    <property type="match status" value="1"/>
</dbReference>
<evidence type="ECO:0000313" key="9">
    <source>
        <dbReference type="Proteomes" id="UP000533637"/>
    </source>
</evidence>
<keyword evidence="7" id="KW-0449">Lipoprotein</keyword>
<dbReference type="RefSeq" id="WP_183672141.1">
    <property type="nucleotide sequence ID" value="NZ_BMPB01000009.1"/>
</dbReference>
<evidence type="ECO:0000256" key="5">
    <source>
        <dbReference type="ARBA" id="ARBA00023139"/>
    </source>
</evidence>
<evidence type="ECO:0008006" key="10">
    <source>
        <dbReference type="Google" id="ProtNLM"/>
    </source>
</evidence>
<comment type="caution">
    <text evidence="8">The sequence shown here is derived from an EMBL/GenBank/DDBJ whole genome shotgun (WGS) entry which is preliminary data.</text>
</comment>
<keyword evidence="4" id="KW-0472">Membrane</keyword>
<dbReference type="Proteomes" id="UP000533637">
    <property type="component" value="Unassembled WGS sequence"/>
</dbReference>
<evidence type="ECO:0000256" key="6">
    <source>
        <dbReference type="ARBA" id="ARBA00023237"/>
    </source>
</evidence>
<keyword evidence="5" id="KW-0564">Palmitate</keyword>
<sequence length="342" mass="39037">MNTKGTYRYLVRSVLTALMPLFLLSCEKIKDNMDDCGIYLEFIYEYNMEYADSFEPQVGSVDIFVFNAEGRYLFMKQSLREELIGRKRMFLGDDLAFGNYKILTVGGLSDSFRLSDGSGNTLIPGQTQLEDIRLSLVRGSEIVSHEFPSVWIGVTQDIRYQADLSVYQIPLVKETNHFDLVLARVEESPRAAADTENVPYTFEIVTPEGAVYGHDNRPKRKETVTFRPYLLTAGGGADELSEAHINSNRLLYMKDYDYRLIVRSTSTGKVLWDYDLMYLLEHTKPASRPDGSLLPMQEYLDRQSEWHIVVLYKEEPGGDPGGFIAVKVIVNDWIIWINDIGV</sequence>
<evidence type="ECO:0000256" key="1">
    <source>
        <dbReference type="ARBA" id="ARBA00004442"/>
    </source>
</evidence>
<reference evidence="8 9" key="1">
    <citation type="submission" date="2020-08" db="EMBL/GenBank/DDBJ databases">
        <title>Genomic Encyclopedia of Type Strains, Phase IV (KMG-IV): sequencing the most valuable type-strain genomes for metagenomic binning, comparative biology and taxonomic classification.</title>
        <authorList>
            <person name="Goeker M."/>
        </authorList>
    </citation>
    <scope>NUCLEOTIDE SEQUENCE [LARGE SCALE GENOMIC DNA]</scope>
    <source>
        <strain evidence="8 9">DSM 102983</strain>
    </source>
</reference>
<dbReference type="Gene3D" id="2.60.40.2100">
    <property type="match status" value="1"/>
</dbReference>
<evidence type="ECO:0000256" key="2">
    <source>
        <dbReference type="ARBA" id="ARBA00007248"/>
    </source>
</evidence>
<name>A0ABR6KT06_9BACT</name>
<proteinExistence type="inferred from homology"/>
<evidence type="ECO:0000256" key="7">
    <source>
        <dbReference type="ARBA" id="ARBA00023288"/>
    </source>
</evidence>
<keyword evidence="9" id="KW-1185">Reference proteome</keyword>
<dbReference type="EMBL" id="JACHOC010000010">
    <property type="protein sequence ID" value="MBB4624518.1"/>
    <property type="molecule type" value="Genomic_DNA"/>
</dbReference>